<dbReference type="EC" id="2.1.1.33" evidence="3"/>
<dbReference type="GO" id="GO:0043527">
    <property type="term" value="C:tRNA methyltransferase complex"/>
    <property type="evidence" value="ECO:0007669"/>
    <property type="project" value="TreeGrafter"/>
</dbReference>
<feature type="region of interest" description="Disordered" evidence="8">
    <location>
        <begin position="1"/>
        <end position="54"/>
    </location>
</feature>
<keyword evidence="5 9" id="KW-0808">Transferase</keyword>
<keyword evidence="7" id="KW-0819">tRNA processing</keyword>
<evidence type="ECO:0000313" key="10">
    <source>
        <dbReference type="Proteomes" id="UP000315349"/>
    </source>
</evidence>
<dbReference type="SUPFAM" id="SSF53335">
    <property type="entry name" value="S-adenosyl-L-methionine-dependent methyltransferases"/>
    <property type="match status" value="1"/>
</dbReference>
<sequence length="305" mass="34087">MTGSDESAQNPPSPRSPELSENRVEPLQDLSSQQPAFTEGTPKREKPEKSRRIEREFGIPIPGEILPPEQWVKTAIKALPSSGLLNWHEVFGQTLEQKQGIVLDLGCGNGRSTLWHAIVEPQYCYLGVDILPVVIRYATRRANQRGLGHLRFAVIGGKELLAQLVPAGSVSKICIYHPQPYYEEHLIGKRLVTPEFLAMAHQALVPGGELILQTDHPAYWQYMEQVVPAFFELRAIPGPWPDAPRGRTRREILATKRGLPVFRGVATRKEGLDRASAFEKASALPVPTFNADRRLLALDREEQSL</sequence>
<keyword evidence="4 9" id="KW-0489">Methyltransferase</keyword>
<dbReference type="Proteomes" id="UP000315349">
    <property type="component" value="Chromosome"/>
</dbReference>
<evidence type="ECO:0000256" key="7">
    <source>
        <dbReference type="ARBA" id="ARBA00022694"/>
    </source>
</evidence>
<dbReference type="Gene3D" id="3.40.50.150">
    <property type="entry name" value="Vaccinia Virus protein VP39"/>
    <property type="match status" value="1"/>
</dbReference>
<dbReference type="GO" id="GO:0008176">
    <property type="term" value="F:tRNA (guanine(46)-N7)-methyltransferase activity"/>
    <property type="evidence" value="ECO:0007669"/>
    <property type="project" value="UniProtKB-EC"/>
</dbReference>
<evidence type="ECO:0000256" key="3">
    <source>
        <dbReference type="ARBA" id="ARBA00011977"/>
    </source>
</evidence>
<dbReference type="PANTHER" id="PTHR23417">
    <property type="entry name" value="3-DEOXY-D-MANNO-OCTULOSONIC-ACID TRANSFERASE/TRNA GUANINE-N 7 - -METHYLTRANSFERASE"/>
    <property type="match status" value="1"/>
</dbReference>
<dbReference type="PROSITE" id="PS51625">
    <property type="entry name" value="SAM_MT_TRMB"/>
    <property type="match status" value="1"/>
</dbReference>
<evidence type="ECO:0000256" key="2">
    <source>
        <dbReference type="ARBA" id="ARBA00003015"/>
    </source>
</evidence>
<accession>A0A518GS37</accession>
<dbReference type="RefSeq" id="WP_145302244.1">
    <property type="nucleotide sequence ID" value="NZ_CP036299.1"/>
</dbReference>
<feature type="compositionally biased region" description="Polar residues" evidence="8">
    <location>
        <begin position="1"/>
        <end position="10"/>
    </location>
</feature>
<dbReference type="KEGG" id="peh:Spb1_33470"/>
<keyword evidence="10" id="KW-1185">Reference proteome</keyword>
<dbReference type="AlphaFoldDB" id="A0A518GS37"/>
<evidence type="ECO:0000256" key="5">
    <source>
        <dbReference type="ARBA" id="ARBA00022679"/>
    </source>
</evidence>
<dbReference type="CDD" id="cd02440">
    <property type="entry name" value="AdoMet_MTases"/>
    <property type="match status" value="1"/>
</dbReference>
<comment type="function">
    <text evidence="2">Catalyzes the formation of N(7)-methylguanine at position 46 (m7G46) in tRNA.</text>
</comment>
<reference evidence="9 10" key="1">
    <citation type="submission" date="2019-02" db="EMBL/GenBank/DDBJ databases">
        <title>Deep-cultivation of Planctomycetes and their phenomic and genomic characterization uncovers novel biology.</title>
        <authorList>
            <person name="Wiegand S."/>
            <person name="Jogler M."/>
            <person name="Boedeker C."/>
            <person name="Pinto D."/>
            <person name="Vollmers J."/>
            <person name="Rivas-Marin E."/>
            <person name="Kohn T."/>
            <person name="Peeters S.H."/>
            <person name="Heuer A."/>
            <person name="Rast P."/>
            <person name="Oberbeckmann S."/>
            <person name="Bunk B."/>
            <person name="Jeske O."/>
            <person name="Meyerdierks A."/>
            <person name="Storesund J.E."/>
            <person name="Kallscheuer N."/>
            <person name="Luecker S."/>
            <person name="Lage O.M."/>
            <person name="Pohl T."/>
            <person name="Merkel B.J."/>
            <person name="Hornburger P."/>
            <person name="Mueller R.-W."/>
            <person name="Bruemmer F."/>
            <person name="Labrenz M."/>
            <person name="Spormann A.M."/>
            <person name="Op den Camp H."/>
            <person name="Overmann J."/>
            <person name="Amann R."/>
            <person name="Jetten M.S.M."/>
            <person name="Mascher T."/>
            <person name="Medema M.H."/>
            <person name="Devos D.P."/>
            <person name="Kaster A.-K."/>
            <person name="Ovreas L."/>
            <person name="Rohde M."/>
            <person name="Galperin M.Y."/>
            <person name="Jogler C."/>
        </authorList>
    </citation>
    <scope>NUCLEOTIDE SEQUENCE [LARGE SCALE GENOMIC DNA]</scope>
    <source>
        <strain evidence="9 10">Spb1</strain>
    </source>
</reference>
<evidence type="ECO:0000313" key="9">
    <source>
        <dbReference type="EMBL" id="QDV31403.1"/>
    </source>
</evidence>
<evidence type="ECO:0000256" key="1">
    <source>
        <dbReference type="ARBA" id="ARBA00000142"/>
    </source>
</evidence>
<dbReference type="InterPro" id="IPR003358">
    <property type="entry name" value="tRNA_(Gua-N-7)_MeTrfase_Trmb"/>
</dbReference>
<evidence type="ECO:0000256" key="6">
    <source>
        <dbReference type="ARBA" id="ARBA00022691"/>
    </source>
</evidence>
<gene>
    <name evidence="9" type="primary">trmB_1</name>
    <name evidence="9" type="ORF">Spb1_33470</name>
</gene>
<dbReference type="InterPro" id="IPR029063">
    <property type="entry name" value="SAM-dependent_MTases_sf"/>
</dbReference>
<proteinExistence type="predicted"/>
<comment type="catalytic activity">
    <reaction evidence="1">
        <text>guanosine(46) in tRNA + S-adenosyl-L-methionine = N(7)-methylguanosine(46) in tRNA + S-adenosyl-L-homocysteine</text>
        <dbReference type="Rhea" id="RHEA:42708"/>
        <dbReference type="Rhea" id="RHEA-COMP:10188"/>
        <dbReference type="Rhea" id="RHEA-COMP:10189"/>
        <dbReference type="ChEBI" id="CHEBI:57856"/>
        <dbReference type="ChEBI" id="CHEBI:59789"/>
        <dbReference type="ChEBI" id="CHEBI:74269"/>
        <dbReference type="ChEBI" id="CHEBI:74480"/>
        <dbReference type="EC" id="2.1.1.33"/>
    </reaction>
</comment>
<organism evidence="9 10">
    <name type="scientific">Planctopirus ephydatiae</name>
    <dbReference type="NCBI Taxonomy" id="2528019"/>
    <lineage>
        <taxon>Bacteria</taxon>
        <taxon>Pseudomonadati</taxon>
        <taxon>Planctomycetota</taxon>
        <taxon>Planctomycetia</taxon>
        <taxon>Planctomycetales</taxon>
        <taxon>Planctomycetaceae</taxon>
        <taxon>Planctopirus</taxon>
    </lineage>
</organism>
<feature type="compositionally biased region" description="Basic and acidic residues" evidence="8">
    <location>
        <begin position="41"/>
        <end position="54"/>
    </location>
</feature>
<evidence type="ECO:0000256" key="4">
    <source>
        <dbReference type="ARBA" id="ARBA00022603"/>
    </source>
</evidence>
<dbReference type="PANTHER" id="PTHR23417:SF14">
    <property type="entry name" value="PENTACOTRIPEPTIDE-REPEAT REGION OF PRORP DOMAIN-CONTAINING PROTEIN"/>
    <property type="match status" value="1"/>
</dbReference>
<protein>
    <recommendedName>
        <fullName evidence="3">tRNA (guanine(46)-N(7))-methyltransferase</fullName>
        <ecNumber evidence="3">2.1.1.33</ecNumber>
    </recommendedName>
</protein>
<keyword evidence="6" id="KW-0949">S-adenosyl-L-methionine</keyword>
<dbReference type="OrthoDB" id="210480at2"/>
<name>A0A518GS37_9PLAN</name>
<dbReference type="EMBL" id="CP036299">
    <property type="protein sequence ID" value="QDV31403.1"/>
    <property type="molecule type" value="Genomic_DNA"/>
</dbReference>
<dbReference type="Pfam" id="PF02390">
    <property type="entry name" value="Methyltransf_4"/>
    <property type="match status" value="1"/>
</dbReference>
<evidence type="ECO:0000256" key="8">
    <source>
        <dbReference type="SAM" id="MobiDB-lite"/>
    </source>
</evidence>